<dbReference type="STRING" id="7395.A0A1A9UDT4"/>
<dbReference type="EnsemblMetazoa" id="GAUT001168-RA">
    <property type="protein sequence ID" value="GAUT001168-PA"/>
    <property type="gene ID" value="GAUT001168"/>
</dbReference>
<dbReference type="GO" id="GO:0016020">
    <property type="term" value="C:membrane"/>
    <property type="evidence" value="ECO:0007669"/>
    <property type="project" value="InterPro"/>
</dbReference>
<dbReference type="SUPFAM" id="SSF52540">
    <property type="entry name" value="P-loop containing nucleoside triphosphate hydrolases"/>
    <property type="match status" value="1"/>
</dbReference>
<dbReference type="InterPro" id="IPR026082">
    <property type="entry name" value="ABCA"/>
</dbReference>
<evidence type="ECO:0008006" key="3">
    <source>
        <dbReference type="Google" id="ProtNLM"/>
    </source>
</evidence>
<dbReference type="Gene3D" id="3.40.50.300">
    <property type="entry name" value="P-loop containing nucleotide triphosphate hydrolases"/>
    <property type="match status" value="1"/>
</dbReference>
<dbReference type="VEuPathDB" id="VectorBase:GAUT001168"/>
<dbReference type="Proteomes" id="UP000078200">
    <property type="component" value="Unassembled WGS sequence"/>
</dbReference>
<evidence type="ECO:0000313" key="1">
    <source>
        <dbReference type="EnsemblMetazoa" id="GAUT001168-PA"/>
    </source>
</evidence>
<dbReference type="GO" id="GO:0005319">
    <property type="term" value="F:lipid transporter activity"/>
    <property type="evidence" value="ECO:0007669"/>
    <property type="project" value="TreeGrafter"/>
</dbReference>
<keyword evidence="2" id="KW-1185">Reference proteome</keyword>
<sequence>MGRSRAVLLDEQNARFDEVARMRIWELITKERFWRTILITESNTDVLEALGDRVSILSHGELQCADSTAFVKQMYGKGYRLVNLEGQNVESVSNFLRQYMPPIEVASEIGNKIGYVLDEKHCERFNEIFKEFENNTNILHLNNFTLRRMNFYYIYVKMGFLNPALEKRGPLIDVLNGKLIYLEENYNLRFLEIKSRVKGVKLIFQQFYANFVLHCRFLMYYKTVFLKSCYLHQS</sequence>
<protein>
    <recommendedName>
        <fullName evidence="3">ABC transporter domain-containing protein</fullName>
    </recommendedName>
</protein>
<dbReference type="GO" id="GO:0140359">
    <property type="term" value="F:ABC-type transporter activity"/>
    <property type="evidence" value="ECO:0007669"/>
    <property type="project" value="InterPro"/>
</dbReference>
<accession>A0A1A9UDT4</accession>
<proteinExistence type="predicted"/>
<dbReference type="PANTHER" id="PTHR19229:SF250">
    <property type="entry name" value="ABC TRANSPORTER DOMAIN-CONTAINING PROTEIN-RELATED"/>
    <property type="match status" value="1"/>
</dbReference>
<dbReference type="PANTHER" id="PTHR19229">
    <property type="entry name" value="ATP-BINDING CASSETTE TRANSPORTER SUBFAMILY A ABCA"/>
    <property type="match status" value="1"/>
</dbReference>
<dbReference type="InterPro" id="IPR027417">
    <property type="entry name" value="P-loop_NTPase"/>
</dbReference>
<evidence type="ECO:0000313" key="2">
    <source>
        <dbReference type="Proteomes" id="UP000078200"/>
    </source>
</evidence>
<reference evidence="1" key="1">
    <citation type="submission" date="2020-05" db="UniProtKB">
        <authorList>
            <consortium name="EnsemblMetazoa"/>
        </authorList>
    </citation>
    <scope>IDENTIFICATION</scope>
    <source>
        <strain evidence="1">TTRI</strain>
    </source>
</reference>
<dbReference type="AlphaFoldDB" id="A0A1A9UDT4"/>
<name>A0A1A9UDT4_GLOAU</name>
<organism evidence="1 2">
    <name type="scientific">Glossina austeni</name>
    <name type="common">Savannah tsetse fly</name>
    <dbReference type="NCBI Taxonomy" id="7395"/>
    <lineage>
        <taxon>Eukaryota</taxon>
        <taxon>Metazoa</taxon>
        <taxon>Ecdysozoa</taxon>
        <taxon>Arthropoda</taxon>
        <taxon>Hexapoda</taxon>
        <taxon>Insecta</taxon>
        <taxon>Pterygota</taxon>
        <taxon>Neoptera</taxon>
        <taxon>Endopterygota</taxon>
        <taxon>Diptera</taxon>
        <taxon>Brachycera</taxon>
        <taxon>Muscomorpha</taxon>
        <taxon>Hippoboscoidea</taxon>
        <taxon>Glossinidae</taxon>
        <taxon>Glossina</taxon>
    </lineage>
</organism>